<name>A0A7W3Y0K0_9ACTN</name>
<dbReference type="EMBL" id="VKHT01000115">
    <property type="protein sequence ID" value="MBB0243744.1"/>
    <property type="molecule type" value="Genomic_DNA"/>
</dbReference>
<sequence>MRIGSPAHAAGVMPRVLRPREGAGLPTDPPRAPAGHRDGPGEVGR</sequence>
<feature type="compositionally biased region" description="Basic and acidic residues" evidence="1">
    <location>
        <begin position="35"/>
        <end position="45"/>
    </location>
</feature>
<proteinExistence type="predicted"/>
<protein>
    <submittedName>
        <fullName evidence="2">Uncharacterized protein</fullName>
    </submittedName>
</protein>
<keyword evidence="3" id="KW-1185">Reference proteome</keyword>
<gene>
    <name evidence="2" type="ORF">FNQ90_06370</name>
</gene>
<reference evidence="3" key="1">
    <citation type="submission" date="2019-10" db="EMBL/GenBank/DDBJ databases">
        <title>Streptomyces sp. nov., a novel actinobacterium isolated from alkaline environment.</title>
        <authorList>
            <person name="Golinska P."/>
        </authorList>
    </citation>
    <scope>NUCLEOTIDE SEQUENCE [LARGE SCALE GENOMIC DNA]</scope>
    <source>
        <strain evidence="3">DSM 42118</strain>
    </source>
</reference>
<evidence type="ECO:0000256" key="1">
    <source>
        <dbReference type="SAM" id="MobiDB-lite"/>
    </source>
</evidence>
<evidence type="ECO:0000313" key="3">
    <source>
        <dbReference type="Proteomes" id="UP000538929"/>
    </source>
</evidence>
<feature type="region of interest" description="Disordered" evidence="1">
    <location>
        <begin position="1"/>
        <end position="45"/>
    </location>
</feature>
<accession>A0A7W3Y0K0</accession>
<dbReference type="AlphaFoldDB" id="A0A7W3Y0K0"/>
<comment type="caution">
    <text evidence="2">The sequence shown here is derived from an EMBL/GenBank/DDBJ whole genome shotgun (WGS) entry which is preliminary data.</text>
</comment>
<organism evidence="2 3">
    <name type="scientific">Streptomyces alkaliphilus</name>
    <dbReference type="NCBI Taxonomy" id="1472722"/>
    <lineage>
        <taxon>Bacteria</taxon>
        <taxon>Bacillati</taxon>
        <taxon>Actinomycetota</taxon>
        <taxon>Actinomycetes</taxon>
        <taxon>Kitasatosporales</taxon>
        <taxon>Streptomycetaceae</taxon>
        <taxon>Streptomyces</taxon>
    </lineage>
</organism>
<dbReference type="Proteomes" id="UP000538929">
    <property type="component" value="Unassembled WGS sequence"/>
</dbReference>
<evidence type="ECO:0000313" key="2">
    <source>
        <dbReference type="EMBL" id="MBB0243744.1"/>
    </source>
</evidence>